<dbReference type="InterPro" id="IPR054686">
    <property type="entry name" value="GSU3473-like"/>
</dbReference>
<dbReference type="OrthoDB" id="5405882at2"/>
<name>A0A1M6BBI5_MALRU</name>
<dbReference type="STRING" id="1122189.SAMN02745165_00104"/>
<accession>A0A1M6BBI5</accession>
<dbReference type="RefSeq" id="WP_072904792.1">
    <property type="nucleotide sequence ID" value="NZ_FQZT01000001.1"/>
</dbReference>
<gene>
    <name evidence="1" type="ORF">SAMN02745165_00104</name>
</gene>
<keyword evidence="2" id="KW-1185">Reference proteome</keyword>
<evidence type="ECO:0000313" key="2">
    <source>
        <dbReference type="Proteomes" id="UP000184171"/>
    </source>
</evidence>
<evidence type="ECO:0000313" key="1">
    <source>
        <dbReference type="EMBL" id="SHI45928.1"/>
    </source>
</evidence>
<dbReference type="AlphaFoldDB" id="A0A1M6BBI5"/>
<dbReference type="NCBIfam" id="NF045719">
    <property type="entry name" value="GSU3473_fam"/>
    <property type="match status" value="1"/>
</dbReference>
<dbReference type="EMBL" id="FQZT01000001">
    <property type="protein sequence ID" value="SHI45928.1"/>
    <property type="molecule type" value="Genomic_DNA"/>
</dbReference>
<dbReference type="Proteomes" id="UP000184171">
    <property type="component" value="Unassembled WGS sequence"/>
</dbReference>
<sequence length="61" mass="7043">MLIRVRHSTGKIEQVPPRKLQKLIDKRKIIQFMRSTGWVTVGFDPIRNGGDHAYAGPERRS</sequence>
<proteinExistence type="predicted"/>
<organism evidence="1 2">
    <name type="scientific">Malonomonas rubra DSM 5091</name>
    <dbReference type="NCBI Taxonomy" id="1122189"/>
    <lineage>
        <taxon>Bacteria</taxon>
        <taxon>Pseudomonadati</taxon>
        <taxon>Thermodesulfobacteriota</taxon>
        <taxon>Desulfuromonadia</taxon>
        <taxon>Desulfuromonadales</taxon>
        <taxon>Geopsychrobacteraceae</taxon>
        <taxon>Malonomonas</taxon>
    </lineage>
</organism>
<protein>
    <submittedName>
        <fullName evidence="1">Uncharacterized protein</fullName>
    </submittedName>
</protein>
<reference evidence="1 2" key="1">
    <citation type="submission" date="2016-11" db="EMBL/GenBank/DDBJ databases">
        <authorList>
            <person name="Jaros S."/>
            <person name="Januszkiewicz K."/>
            <person name="Wedrychowicz H."/>
        </authorList>
    </citation>
    <scope>NUCLEOTIDE SEQUENCE [LARGE SCALE GENOMIC DNA]</scope>
    <source>
        <strain evidence="1 2">DSM 5091</strain>
    </source>
</reference>